<evidence type="ECO:0008006" key="2">
    <source>
        <dbReference type="Google" id="ProtNLM"/>
    </source>
</evidence>
<dbReference type="EMBL" id="CP108264">
    <property type="protein sequence ID" value="WTU72060.1"/>
    <property type="molecule type" value="Genomic_DNA"/>
</dbReference>
<protein>
    <recommendedName>
        <fullName evidence="2">4-oxalocrotonate tautomerase domain-containing protein</fullName>
    </recommendedName>
</protein>
<dbReference type="AlphaFoldDB" id="A0AAU2JIJ2"/>
<organism evidence="1">
    <name type="scientific">Streptomyces sp. NBC_00049</name>
    <dbReference type="NCBI Taxonomy" id="2903617"/>
    <lineage>
        <taxon>Bacteria</taxon>
        <taxon>Bacillati</taxon>
        <taxon>Actinomycetota</taxon>
        <taxon>Actinomycetes</taxon>
        <taxon>Kitasatosporales</taxon>
        <taxon>Streptomycetaceae</taxon>
        <taxon>Streptomyces</taxon>
    </lineage>
</organism>
<gene>
    <name evidence="1" type="ORF">OG327_01225</name>
</gene>
<proteinExistence type="predicted"/>
<evidence type="ECO:0000313" key="1">
    <source>
        <dbReference type="EMBL" id="WTU72060.1"/>
    </source>
</evidence>
<name>A0AAU2JIJ2_9ACTN</name>
<sequence length="75" mass="8017">MNDENVITIEIRGHEPAAVAAAQRISELFLSSGPRRLRRTPGEVQVLVYADASRNAGEGGYLAPDPAGEADTVLR</sequence>
<reference evidence="1" key="1">
    <citation type="submission" date="2022-10" db="EMBL/GenBank/DDBJ databases">
        <title>The complete genomes of actinobacterial strains from the NBC collection.</title>
        <authorList>
            <person name="Joergensen T.S."/>
            <person name="Alvarez Arevalo M."/>
            <person name="Sterndorff E.B."/>
            <person name="Faurdal D."/>
            <person name="Vuksanovic O."/>
            <person name="Mourched A.-S."/>
            <person name="Charusanti P."/>
            <person name="Shaw S."/>
            <person name="Blin K."/>
            <person name="Weber T."/>
        </authorList>
    </citation>
    <scope>NUCLEOTIDE SEQUENCE</scope>
    <source>
        <strain evidence="1">NBC_00049</strain>
    </source>
</reference>
<accession>A0AAU2JIJ2</accession>